<keyword evidence="3" id="KW-1185">Reference proteome</keyword>
<reference evidence="2" key="1">
    <citation type="submission" date="2020-11" db="EMBL/GenBank/DDBJ databases">
        <authorList>
            <consortium name="DOE Joint Genome Institute"/>
            <person name="Ahrendt S."/>
            <person name="Riley R."/>
            <person name="Andreopoulos W."/>
            <person name="Labutti K."/>
            <person name="Pangilinan J."/>
            <person name="Ruiz-Duenas F.J."/>
            <person name="Barrasa J.M."/>
            <person name="Sanchez-Garcia M."/>
            <person name="Camarero S."/>
            <person name="Miyauchi S."/>
            <person name="Serrano A."/>
            <person name="Linde D."/>
            <person name="Babiker R."/>
            <person name="Drula E."/>
            <person name="Ayuso-Fernandez I."/>
            <person name="Pacheco R."/>
            <person name="Padilla G."/>
            <person name="Ferreira P."/>
            <person name="Barriuso J."/>
            <person name="Kellner H."/>
            <person name="Castanera R."/>
            <person name="Alfaro M."/>
            <person name="Ramirez L."/>
            <person name="Pisabarro A.G."/>
            <person name="Kuo A."/>
            <person name="Tritt A."/>
            <person name="Lipzen A."/>
            <person name="He G."/>
            <person name="Yan M."/>
            <person name="Ng V."/>
            <person name="Cullen D."/>
            <person name="Martin F."/>
            <person name="Rosso M.-N."/>
            <person name="Henrissat B."/>
            <person name="Hibbett D."/>
            <person name="Martinez A.T."/>
            <person name="Grigoriev I.V."/>
        </authorList>
    </citation>
    <scope>NUCLEOTIDE SEQUENCE</scope>
    <source>
        <strain evidence="2">CBS 247.69</strain>
    </source>
</reference>
<feature type="non-terminal residue" evidence="2">
    <location>
        <position position="1"/>
    </location>
</feature>
<sequence>LTFTDSNIRCFAHIRLRYYSIHHCGTIWRSQDTVGHGSNTAKGIEHGKTLSLCQ</sequence>
<gene>
    <name evidence="2" type="ORF">BDZ94DRAFT_1229893</name>
</gene>
<organism evidence="2 3">
    <name type="scientific">Collybia nuda</name>
    <dbReference type="NCBI Taxonomy" id="64659"/>
    <lineage>
        <taxon>Eukaryota</taxon>
        <taxon>Fungi</taxon>
        <taxon>Dikarya</taxon>
        <taxon>Basidiomycota</taxon>
        <taxon>Agaricomycotina</taxon>
        <taxon>Agaricomycetes</taxon>
        <taxon>Agaricomycetidae</taxon>
        <taxon>Agaricales</taxon>
        <taxon>Tricholomatineae</taxon>
        <taxon>Clitocybaceae</taxon>
        <taxon>Collybia</taxon>
    </lineage>
</organism>
<name>A0A9P5XSN7_9AGAR</name>
<accession>A0A9P5XSN7</accession>
<dbReference type="AlphaFoldDB" id="A0A9P5XSN7"/>
<feature type="region of interest" description="Disordered" evidence="1">
    <location>
        <begin position="34"/>
        <end position="54"/>
    </location>
</feature>
<evidence type="ECO:0000256" key="1">
    <source>
        <dbReference type="SAM" id="MobiDB-lite"/>
    </source>
</evidence>
<dbReference type="EMBL" id="MU150440">
    <property type="protein sequence ID" value="KAF9456274.1"/>
    <property type="molecule type" value="Genomic_DNA"/>
</dbReference>
<evidence type="ECO:0000313" key="3">
    <source>
        <dbReference type="Proteomes" id="UP000807353"/>
    </source>
</evidence>
<proteinExistence type="predicted"/>
<comment type="caution">
    <text evidence="2">The sequence shown here is derived from an EMBL/GenBank/DDBJ whole genome shotgun (WGS) entry which is preliminary data.</text>
</comment>
<dbReference type="Proteomes" id="UP000807353">
    <property type="component" value="Unassembled WGS sequence"/>
</dbReference>
<evidence type="ECO:0000313" key="2">
    <source>
        <dbReference type="EMBL" id="KAF9456274.1"/>
    </source>
</evidence>
<protein>
    <submittedName>
        <fullName evidence="2">Uncharacterized protein</fullName>
    </submittedName>
</protein>